<dbReference type="EMBL" id="BK059130">
    <property type="protein sequence ID" value="DAE32949.1"/>
    <property type="molecule type" value="Genomic_DNA"/>
</dbReference>
<sequence>MPFHWKFNIGNYEKSFRMRWLLFYIEIKRRWSLVWLRQKRHSP</sequence>
<proteinExistence type="predicted"/>
<protein>
    <submittedName>
        <fullName evidence="1">Uncharacterized protein</fullName>
    </submittedName>
</protein>
<evidence type="ECO:0000313" key="1">
    <source>
        <dbReference type="EMBL" id="DAE32949.1"/>
    </source>
</evidence>
<accession>A0A8S5RPD0</accession>
<name>A0A8S5RPD0_9VIRU</name>
<organism evidence="1">
    <name type="scientific">virus sp. ctBS918</name>
    <dbReference type="NCBI Taxonomy" id="2825807"/>
    <lineage>
        <taxon>Viruses</taxon>
    </lineage>
</organism>
<reference evidence="1" key="1">
    <citation type="journal article" date="2021" name="Proc. Natl. Acad. Sci. U.S.A.">
        <title>A Catalog of Tens of Thousands of Viruses from Human Metagenomes Reveals Hidden Associations with Chronic Diseases.</title>
        <authorList>
            <person name="Tisza M.J."/>
            <person name="Buck C.B."/>
        </authorList>
    </citation>
    <scope>NUCLEOTIDE SEQUENCE</scope>
    <source>
        <strain evidence="1">CtBS918</strain>
    </source>
</reference>